<dbReference type="SUPFAM" id="SSF53649">
    <property type="entry name" value="Alkaline phosphatase-like"/>
    <property type="match status" value="1"/>
</dbReference>
<dbReference type="PANTHER" id="PTHR10151:SF120">
    <property type="entry name" value="BIS(5'-ADENOSYL)-TRIPHOSPHATASE"/>
    <property type="match status" value="1"/>
</dbReference>
<evidence type="ECO:0000313" key="1">
    <source>
        <dbReference type="EMBL" id="MEY8038243.1"/>
    </source>
</evidence>
<reference evidence="1 2" key="1">
    <citation type="submission" date="2024-08" db="EMBL/GenBank/DDBJ databases">
        <title>Genome mining of Saccharopolyspora cebuensis PGLac3 from Nigerian medicinal plant.</title>
        <authorList>
            <person name="Ezeobiora C.E."/>
            <person name="Igbokwe N.H."/>
            <person name="Amin D.H."/>
            <person name="Mendie U.E."/>
        </authorList>
    </citation>
    <scope>NUCLEOTIDE SEQUENCE [LARGE SCALE GENOMIC DNA]</scope>
    <source>
        <strain evidence="1 2">PGLac3</strain>
    </source>
</reference>
<comment type="caution">
    <text evidence="1">The sequence shown here is derived from an EMBL/GenBank/DDBJ whole genome shotgun (WGS) entry which is preliminary data.</text>
</comment>
<dbReference type="InterPro" id="IPR023116">
    <property type="entry name" value="Phosphonoacetate_hydro_insert"/>
</dbReference>
<name>A0ABV4CCL1_9PSEU</name>
<dbReference type="Gene3D" id="3.30.1360.110">
    <property type="entry name" value="Domain 2, Phosphonoacetate Hydrolase"/>
    <property type="match status" value="1"/>
</dbReference>
<dbReference type="Proteomes" id="UP001564626">
    <property type="component" value="Unassembled WGS sequence"/>
</dbReference>
<evidence type="ECO:0000313" key="2">
    <source>
        <dbReference type="Proteomes" id="UP001564626"/>
    </source>
</evidence>
<organism evidence="1 2">
    <name type="scientific">Saccharopolyspora cebuensis</name>
    <dbReference type="NCBI Taxonomy" id="418759"/>
    <lineage>
        <taxon>Bacteria</taxon>
        <taxon>Bacillati</taxon>
        <taxon>Actinomycetota</taxon>
        <taxon>Actinomycetes</taxon>
        <taxon>Pseudonocardiales</taxon>
        <taxon>Pseudonocardiaceae</taxon>
        <taxon>Saccharopolyspora</taxon>
    </lineage>
</organism>
<accession>A0ABV4CCL1</accession>
<sequence>MKPVVLLDVVGLTPSLLAHMPNLRALAAGGWQAELGTVLPAVTCSAQSTFLTGKPPAEHGIVGNGWYFRDLGEVHLWRQHNRLVRGPKVWESARAARPGYTAANICWWYAMGATTDWTVTPRPIYHADGRKSPDCYTRPPGLHDELTAALGSFPLFHYWGPTADITSSLWITAAARRVLRHHRPDLLLCYVPHLDYDLQRWGPDSPQARAAAAEVDHALSGLLDEARDSGAAVVVLSEYGITPVDRQIHLNRELRREGLLEVHTQAGMEYLDPWASRAFAVADHQVAHVYVRDESDVDKVRSLVAAQPGVDEVLGRAEQARFGLDHPRAGDLVAVAEPDAWFTYYYWLHEDRAPDFARGVEIHRKPGYDPAELFLDPDDPWVKLKAAANLAKKKTGLRYAMNVVPTDGRFVRGSHGRLPDDPAHGPVLLCSDPAVPAAVERSGRLAATDVHDLVLRLQGIR</sequence>
<dbReference type="InterPro" id="IPR002591">
    <property type="entry name" value="Phosphodiest/P_Trfase"/>
</dbReference>
<dbReference type="EMBL" id="JBGEHV010000002">
    <property type="protein sequence ID" value="MEY8038243.1"/>
    <property type="molecule type" value="Genomic_DNA"/>
</dbReference>
<protein>
    <submittedName>
        <fullName evidence="1">Alkaline phosphatase family protein</fullName>
    </submittedName>
</protein>
<dbReference type="Pfam" id="PF01663">
    <property type="entry name" value="Phosphodiest"/>
    <property type="match status" value="1"/>
</dbReference>
<dbReference type="PANTHER" id="PTHR10151">
    <property type="entry name" value="ECTONUCLEOTIDE PYROPHOSPHATASE/PHOSPHODIESTERASE"/>
    <property type="match status" value="1"/>
</dbReference>
<dbReference type="Gene3D" id="3.40.720.10">
    <property type="entry name" value="Alkaline Phosphatase, subunit A"/>
    <property type="match status" value="1"/>
</dbReference>
<dbReference type="InterPro" id="IPR017850">
    <property type="entry name" value="Alkaline_phosphatase_core_sf"/>
</dbReference>
<dbReference type="CDD" id="cd16018">
    <property type="entry name" value="Enpp"/>
    <property type="match status" value="1"/>
</dbReference>
<gene>
    <name evidence="1" type="ORF">AB8O55_02430</name>
</gene>
<keyword evidence="2" id="KW-1185">Reference proteome</keyword>
<proteinExistence type="predicted"/>
<dbReference type="RefSeq" id="WP_369774527.1">
    <property type="nucleotide sequence ID" value="NZ_JBGEHV010000002.1"/>
</dbReference>